<dbReference type="PROSITE" id="PS00010">
    <property type="entry name" value="ASX_HYDROXYL"/>
    <property type="match status" value="2"/>
</dbReference>
<feature type="transmembrane region" description="Helical" evidence="15">
    <location>
        <begin position="1652"/>
        <end position="1673"/>
    </location>
</feature>
<dbReference type="SMART" id="SM00179">
    <property type="entry name" value="EGF_CA"/>
    <property type="match status" value="4"/>
</dbReference>
<dbReference type="InterPro" id="IPR011042">
    <property type="entry name" value="6-blade_b-propeller_TolB-like"/>
</dbReference>
<dbReference type="SMART" id="SM00192">
    <property type="entry name" value="LDLa"/>
    <property type="match status" value="12"/>
</dbReference>
<feature type="disulfide bond" evidence="13">
    <location>
        <begin position="75"/>
        <end position="93"/>
    </location>
</feature>
<feature type="disulfide bond" evidence="13">
    <location>
        <begin position="1011"/>
        <end position="1023"/>
    </location>
</feature>
<dbReference type="Pfam" id="PF12662">
    <property type="entry name" value="cEGF"/>
    <property type="match status" value="1"/>
</dbReference>
<evidence type="ECO:0000256" key="1">
    <source>
        <dbReference type="ARBA" id="ARBA00004167"/>
    </source>
</evidence>
<feature type="disulfide bond" evidence="13">
    <location>
        <begin position="952"/>
        <end position="967"/>
    </location>
</feature>
<evidence type="ECO:0000256" key="7">
    <source>
        <dbReference type="ARBA" id="ARBA00022989"/>
    </source>
</evidence>
<evidence type="ECO:0000313" key="17">
    <source>
        <dbReference type="Proteomes" id="UP000694924"/>
    </source>
</evidence>
<feature type="disulfide bond" evidence="13">
    <location>
        <begin position="1030"/>
        <end position="1045"/>
    </location>
</feature>
<feature type="disulfide bond" evidence="13">
    <location>
        <begin position="991"/>
        <end position="1006"/>
    </location>
</feature>
<feature type="disulfide bond" evidence="13">
    <location>
        <begin position="933"/>
        <end position="945"/>
    </location>
</feature>
<dbReference type="Gene3D" id="2.10.25.10">
    <property type="entry name" value="Laminin"/>
    <property type="match status" value="4"/>
</dbReference>
<dbReference type="PROSITE" id="PS01209">
    <property type="entry name" value="LDLRA_1"/>
    <property type="match status" value="5"/>
</dbReference>
<dbReference type="InterPro" id="IPR000152">
    <property type="entry name" value="EGF-type_Asp/Asn_hydroxyl_site"/>
</dbReference>
<dbReference type="CDD" id="cd00112">
    <property type="entry name" value="LDLa"/>
    <property type="match status" value="12"/>
</dbReference>
<dbReference type="PROSITE" id="PS51120">
    <property type="entry name" value="LDLRB"/>
    <property type="match status" value="3"/>
</dbReference>
<evidence type="ECO:0000256" key="3">
    <source>
        <dbReference type="ARBA" id="ARBA00022583"/>
    </source>
</evidence>
<evidence type="ECO:0000313" key="19">
    <source>
        <dbReference type="RefSeq" id="XP_015186770.1"/>
    </source>
</evidence>
<feature type="disulfide bond" evidence="13">
    <location>
        <begin position="1214"/>
        <end position="1232"/>
    </location>
</feature>
<dbReference type="PROSITE" id="PS50026">
    <property type="entry name" value="EGF_3"/>
    <property type="match status" value="1"/>
</dbReference>
<evidence type="ECO:0000256" key="14">
    <source>
        <dbReference type="PROSITE-ProRule" id="PRU00461"/>
    </source>
</evidence>
<feature type="disulfide bond" evidence="13">
    <location>
        <begin position="972"/>
        <end position="984"/>
    </location>
</feature>
<gene>
    <name evidence="18 19" type="primary">LOC107071880</name>
</gene>
<dbReference type="InterPro" id="IPR001881">
    <property type="entry name" value="EGF-like_Ca-bd_dom"/>
</dbReference>
<evidence type="ECO:0000256" key="12">
    <source>
        <dbReference type="PROSITE-ProRule" id="PRU00076"/>
    </source>
</evidence>
<evidence type="ECO:0000256" key="8">
    <source>
        <dbReference type="ARBA" id="ARBA00023136"/>
    </source>
</evidence>
<feature type="repeat" description="LDL-receptor class B" evidence="14">
    <location>
        <begin position="314"/>
        <end position="358"/>
    </location>
</feature>
<feature type="disulfide bond" evidence="13">
    <location>
        <begin position="1178"/>
        <end position="1193"/>
    </location>
</feature>
<dbReference type="InterPro" id="IPR051221">
    <property type="entry name" value="LDLR-related"/>
</dbReference>
<evidence type="ECO:0000313" key="18">
    <source>
        <dbReference type="RefSeq" id="XP_015186769.1"/>
    </source>
</evidence>
<dbReference type="PROSITE" id="PS01187">
    <property type="entry name" value="EGF_CA"/>
    <property type="match status" value="2"/>
</dbReference>
<name>A0ABM1J2T3_POLDO</name>
<evidence type="ECO:0000256" key="6">
    <source>
        <dbReference type="ARBA" id="ARBA00022737"/>
    </source>
</evidence>
<keyword evidence="7 15" id="KW-1133">Transmembrane helix</keyword>
<feature type="repeat" description="LDL-receptor class B" evidence="14">
    <location>
        <begin position="446"/>
        <end position="488"/>
    </location>
</feature>
<dbReference type="RefSeq" id="XP_015186769.1">
    <property type="nucleotide sequence ID" value="XM_015331283.1"/>
</dbReference>
<dbReference type="Pfam" id="PF00057">
    <property type="entry name" value="Ldl_recept_a"/>
    <property type="match status" value="11"/>
</dbReference>
<dbReference type="PRINTS" id="PR00261">
    <property type="entry name" value="LDLRECEPTOR"/>
</dbReference>
<keyword evidence="5" id="KW-0732">Signal</keyword>
<keyword evidence="17" id="KW-1185">Reference proteome</keyword>
<dbReference type="InterPro" id="IPR036055">
    <property type="entry name" value="LDL_receptor-like_sf"/>
</dbReference>
<dbReference type="SUPFAM" id="SSF57424">
    <property type="entry name" value="LDL receptor-like module"/>
    <property type="match status" value="12"/>
</dbReference>
<feature type="disulfide bond" evidence="13">
    <location>
        <begin position="126"/>
        <end position="141"/>
    </location>
</feature>
<dbReference type="InterPro" id="IPR000033">
    <property type="entry name" value="LDLR_classB_rpt"/>
</dbReference>
<feature type="disulfide bond" evidence="13">
    <location>
        <begin position="1159"/>
        <end position="1171"/>
    </location>
</feature>
<dbReference type="InterPro" id="IPR000742">
    <property type="entry name" value="EGF"/>
</dbReference>
<protein>
    <submittedName>
        <fullName evidence="18 19">Vitellogenin receptor isoform X1</fullName>
    </submittedName>
</protein>
<feature type="domain" description="EGF-like" evidence="16">
    <location>
        <begin position="1282"/>
        <end position="1316"/>
    </location>
</feature>
<feature type="repeat" description="LDL-receptor class B" evidence="14">
    <location>
        <begin position="402"/>
        <end position="445"/>
    </location>
</feature>
<dbReference type="InterPro" id="IPR002172">
    <property type="entry name" value="LDrepeatLR_classA_rpt"/>
</dbReference>
<evidence type="ECO:0000256" key="13">
    <source>
        <dbReference type="PROSITE-ProRule" id="PRU00124"/>
    </source>
</evidence>
<dbReference type="InterPro" id="IPR026823">
    <property type="entry name" value="cEGF"/>
</dbReference>
<feature type="disulfide bond" evidence="13">
    <location>
        <begin position="1141"/>
        <end position="1156"/>
    </location>
</feature>
<sequence>MRPSQYRPDVLTDFISRELRCVKPHWFKCESGECISYTFECDGAYDCSDQSDEKNCKNFQFKPVPVNCTENEYTCKDNTCISIEKFCDLWPDCDDKSDEYFGCYKEKQCKNFLCNNGYCVRKEWVCDGMKDCPDNSDEINCGDGTIQPENCNNEIDHFLCKNQRCISLTLTCNQKDDCGDNSDEDNDSCDIYKEFCSKTHECEHNCRATPHGPFCSCWTGYKLVNDTICEDINECELFGSCSQHCMNNAGSYTCSCDLGYELQEDKRSCKAKDFEALMVLASKTEIRGYNLESKFYYMIHKNLKQAVGVAIDSEYIYWTDIYHGESAIFRSDQLGYNKTVIVTAGVGVPEDVAADWITGNIYFTDSSYQHIAVCNKDGAYCTALIHKNIDKPRSIVLSPKLGLMYWSNYDFNPHIAMASMDGQNHVKFVKDNIEWPGGLAIDDPNGRLYWIDSKLHKIESIRLDGRDRRTILVDMIENPFSVAIYENMLYWSDRNSKSVMACNKFTGKNQETLIRSDSITYGIHIYHSVLKPKILNPCKDNPCSQICLLNSNNNYTCACSLDSRLAADNHSCRVIKKKEHLVLASENIFIDYYHELLGKPKMSMTKTVNYVTVMAYDHIKGDILIYDQLTQTVYRYNMNKNLFEKIMSVKNEIFGGMDFDYVGNNLYWSDMEQKTIEVHSFGTKEKTVFYYQNEPQDISLDSDEGTMYVVFHFNNTYRILQLQMNGLGAHVTLVDEGLAGKKISLCYDNTTNKLFWADQGYGKIESISKGGKHRSIHRSGLSEPMSLAILGKNIFWTERLSNHLFWSHKTKGLQFLKKIPLELSTRHHTIHIVATHTVYYNNNKQSCHNENGGCSHVCLPINSNSFMCACPPGMALDINEKTCHDIVNSSCAFDEIKCSEHNICIKTTQICDGKVDCPTGEDEPDNCYSINLCNKNQFVCRNGECVNLTSRCNSRYDCKDRSDEENCTTIICGPDLFQCHEGSCISKNLVCNGVYECSDYSDELNCASHTCSSTEFRCTRGTCIPFGWVCDGEFDCNDGSDEENCLNNCKDNLFKCLNGNCIDRSLVCNEINDCGDFSDETDQCLYDFEDPTFRSGNRHDYDYKDIDVYGSYRQHQKPKICTKTEFKCRKTGICIPKSKICDGQRDCLYNDDENNCPNCRANEYACENKICITQEWVCDQVNDCGDNSDEKYCDEKSLTKFIKDSEKDCKEYRCNDGKCIPFYKVCDNNNDCSDGSDELKQCMRACTLNNPCQQKCNKTPLGPVCTCNPGYKLASDQVNCEDINECELNVCSQICHNIRGGYKCSCKSGYILQTDQVSCKAYSDTQMQIIVVTGYDVSKTTFNFNDHEVLHHDPHFEIYGLDFNAREHTVYLSNVILGIITKINMKTKKKIIIDNIGKPSVIATDWITNNIYFFNDLYPYNIKACNLEEEKCTIVLKINGNSTIESIKVDPTNGLLFWSQTDWQFQTQSTSKIYRSSMNGTNVEPIVTENLGTVQKLTIDYKRSRLYWCDTQLNIIESVKFDGTDRKLFLETEVEPLDVHVHDDYIYWLHSNTGYINKCKLTKNTICTTILVSRLVTKHFIIFHENSQPLVPNRCQNHKCAYMCLLDEQDSTCFCQYGQTMNNDFSCKKNSKLYGLSKALNKHNIHTQNKGMIVGITISLVTTAAILSIYYYYQHTRINRGSKNEMSIHFLNPSYNEKHEIQNSFNYMETLPPGEHEYMNPIINISNKLDTKVMNTNNVIEIEDNSESETENMKYSQETKLIK</sequence>
<dbReference type="SUPFAM" id="SSF63825">
    <property type="entry name" value="YWTD domain"/>
    <property type="match status" value="3"/>
</dbReference>
<feature type="disulfide bond" evidence="13">
    <location>
        <begin position="114"/>
        <end position="132"/>
    </location>
</feature>
<keyword evidence="8 15" id="KW-0472">Membrane</keyword>
<dbReference type="CDD" id="cd00054">
    <property type="entry name" value="EGF_CA"/>
    <property type="match status" value="2"/>
</dbReference>
<keyword evidence="6" id="KW-0677">Repeat</keyword>
<keyword evidence="10 18" id="KW-0675">Receptor</keyword>
<comment type="subcellular location">
    <subcellularLocation>
        <location evidence="1">Membrane</location>
        <topology evidence="1">Single-pass membrane protein</topology>
    </subcellularLocation>
</comment>
<keyword evidence="9 13" id="KW-1015">Disulfide bond</keyword>
<feature type="disulfide bond" evidence="13">
    <location>
        <begin position="68"/>
        <end position="80"/>
    </location>
</feature>
<proteinExistence type="predicted"/>
<accession>A0ABM1J2T3</accession>
<dbReference type="PROSITE" id="PS01186">
    <property type="entry name" value="EGF_2"/>
    <property type="match status" value="1"/>
</dbReference>
<evidence type="ECO:0000256" key="9">
    <source>
        <dbReference type="ARBA" id="ARBA00023157"/>
    </source>
</evidence>
<organism evidence="17 19">
    <name type="scientific">Polistes dominula</name>
    <name type="common">European paper wasp</name>
    <name type="synonym">Vespa dominula</name>
    <dbReference type="NCBI Taxonomy" id="743375"/>
    <lineage>
        <taxon>Eukaryota</taxon>
        <taxon>Metazoa</taxon>
        <taxon>Ecdysozoa</taxon>
        <taxon>Arthropoda</taxon>
        <taxon>Hexapoda</taxon>
        <taxon>Insecta</taxon>
        <taxon>Pterygota</taxon>
        <taxon>Neoptera</taxon>
        <taxon>Endopterygota</taxon>
        <taxon>Hymenoptera</taxon>
        <taxon>Apocrita</taxon>
        <taxon>Aculeata</taxon>
        <taxon>Vespoidea</taxon>
        <taxon>Vespidae</taxon>
        <taxon>Polistinae</taxon>
        <taxon>Polistini</taxon>
        <taxon>Polistes</taxon>
    </lineage>
</organism>
<dbReference type="PANTHER" id="PTHR22722:SF14">
    <property type="entry name" value="MEGALIN, ISOFORM A"/>
    <property type="match status" value="1"/>
</dbReference>
<feature type="disulfide bond" evidence="13">
    <location>
        <begin position="160"/>
        <end position="178"/>
    </location>
</feature>
<feature type="disulfide bond" evidence="13">
    <location>
        <begin position="1049"/>
        <end position="1061"/>
    </location>
</feature>
<dbReference type="Proteomes" id="UP000694924">
    <property type="component" value="Unplaced"/>
</dbReference>
<keyword evidence="3" id="KW-0254">Endocytosis</keyword>
<keyword evidence="4 15" id="KW-0812">Transmembrane</keyword>
<evidence type="ECO:0000256" key="2">
    <source>
        <dbReference type="ARBA" id="ARBA00022536"/>
    </source>
</evidence>
<keyword evidence="2 12" id="KW-0245">EGF-like domain</keyword>
<evidence type="ECO:0000256" key="10">
    <source>
        <dbReference type="ARBA" id="ARBA00023170"/>
    </source>
</evidence>
<feature type="disulfide bond" evidence="13">
    <location>
        <begin position="41"/>
        <end position="56"/>
    </location>
</feature>
<feature type="disulfide bond" evidence="13">
    <location>
        <begin position="1056"/>
        <end position="1074"/>
    </location>
</feature>
<dbReference type="SUPFAM" id="SSF57196">
    <property type="entry name" value="EGF/Laminin"/>
    <property type="match status" value="5"/>
</dbReference>
<feature type="disulfide bond" evidence="13">
    <location>
        <begin position="979"/>
        <end position="997"/>
    </location>
</feature>
<dbReference type="InterPro" id="IPR018097">
    <property type="entry name" value="EGF_Ca-bd_CS"/>
</dbReference>
<feature type="disulfide bond" evidence="13">
    <location>
        <begin position="1166"/>
        <end position="1184"/>
    </location>
</feature>
<dbReference type="SMART" id="SM00181">
    <property type="entry name" value="EGF"/>
    <property type="match status" value="8"/>
</dbReference>
<evidence type="ECO:0000259" key="16">
    <source>
        <dbReference type="PROSITE" id="PS50026"/>
    </source>
</evidence>
<dbReference type="GeneID" id="107071880"/>
<dbReference type="Gene3D" id="2.120.10.30">
    <property type="entry name" value="TolB, C-terminal domain"/>
    <property type="match status" value="3"/>
</dbReference>
<evidence type="ECO:0000256" key="5">
    <source>
        <dbReference type="ARBA" id="ARBA00022729"/>
    </source>
</evidence>
<dbReference type="PANTHER" id="PTHR22722">
    <property type="entry name" value="LOW-DENSITY LIPOPROTEIN RECEPTOR-RELATED PROTEIN 2-RELATED"/>
    <property type="match status" value="1"/>
</dbReference>
<dbReference type="SMART" id="SM00135">
    <property type="entry name" value="LY"/>
    <property type="match status" value="12"/>
</dbReference>
<evidence type="ECO:0000256" key="4">
    <source>
        <dbReference type="ARBA" id="ARBA00022692"/>
    </source>
</evidence>
<dbReference type="PROSITE" id="PS50068">
    <property type="entry name" value="LDLRA_2"/>
    <property type="match status" value="12"/>
</dbReference>
<evidence type="ECO:0000256" key="11">
    <source>
        <dbReference type="ARBA" id="ARBA00023180"/>
    </source>
</evidence>
<keyword evidence="11" id="KW-0325">Glycoprotein</keyword>
<dbReference type="InterPro" id="IPR023415">
    <property type="entry name" value="LDLR_class-A_CS"/>
</dbReference>
<feature type="disulfide bond" evidence="13">
    <location>
        <begin position="1018"/>
        <end position="1036"/>
    </location>
</feature>
<feature type="disulfide bond" evidence="13">
    <location>
        <begin position="29"/>
        <end position="47"/>
    </location>
</feature>
<reference evidence="18 19" key="1">
    <citation type="submission" date="2025-05" db="UniProtKB">
        <authorList>
            <consortium name="RefSeq"/>
        </authorList>
    </citation>
    <scope>IDENTIFICATION</scope>
    <source>
        <tissue evidence="18 19">Whole body</tissue>
    </source>
</reference>
<dbReference type="RefSeq" id="XP_015186770.1">
    <property type="nucleotide sequence ID" value="XM_015331284.1"/>
</dbReference>
<comment type="caution">
    <text evidence="12">Lacks conserved residue(s) required for the propagation of feature annotation.</text>
</comment>
<dbReference type="Pfam" id="PF00058">
    <property type="entry name" value="Ldl_recept_b"/>
    <property type="match status" value="2"/>
</dbReference>
<dbReference type="Pfam" id="PF14670">
    <property type="entry name" value="FXa_inhibition"/>
    <property type="match status" value="2"/>
</dbReference>
<feature type="disulfide bond" evidence="13">
    <location>
        <begin position="940"/>
        <end position="958"/>
    </location>
</feature>
<evidence type="ECO:0000256" key="15">
    <source>
        <dbReference type="SAM" id="Phobius"/>
    </source>
</evidence>
<dbReference type="Gene3D" id="4.10.400.10">
    <property type="entry name" value="Low-density Lipoprotein Receptor"/>
    <property type="match status" value="12"/>
</dbReference>